<dbReference type="EMBL" id="KI913996">
    <property type="protein sequence ID" value="ETV92868.1"/>
    <property type="molecule type" value="Genomic_DNA"/>
</dbReference>
<name>A0A024TFP8_9STRA</name>
<organism evidence="1">
    <name type="scientific">Aphanomyces invadans</name>
    <dbReference type="NCBI Taxonomy" id="157072"/>
    <lineage>
        <taxon>Eukaryota</taxon>
        <taxon>Sar</taxon>
        <taxon>Stramenopiles</taxon>
        <taxon>Oomycota</taxon>
        <taxon>Saprolegniomycetes</taxon>
        <taxon>Saprolegniales</taxon>
        <taxon>Verrucalvaceae</taxon>
        <taxon>Aphanomyces</taxon>
    </lineage>
</organism>
<dbReference type="GeneID" id="20089953"/>
<sequence>MTLPFTIAPRLGALPTIAPPTSTDFFTHDEHYVPTLGSVLSTINALLPLNSSIKIPRRATSTHDHDVLSEAFDMDTDTEHAIFADMLERHELKESRSNLPVVAQICHGKRSCMNSILANKISHSSCEKASRQTRGLIVTNSLAIFFPLWVLSKVDMWRLERRVCCLFPTRV</sequence>
<proteinExistence type="predicted"/>
<gene>
    <name evidence="1" type="ORF">H310_12903</name>
</gene>
<reference evidence="1" key="1">
    <citation type="submission" date="2013-12" db="EMBL/GenBank/DDBJ databases">
        <title>The Genome Sequence of Aphanomyces invadans NJM9701.</title>
        <authorList>
            <consortium name="The Broad Institute Genomics Platform"/>
            <person name="Russ C."/>
            <person name="Tyler B."/>
            <person name="van West P."/>
            <person name="Dieguez-Uribeondo J."/>
            <person name="Young S.K."/>
            <person name="Zeng Q."/>
            <person name="Gargeya S."/>
            <person name="Fitzgerald M."/>
            <person name="Abouelleil A."/>
            <person name="Alvarado L."/>
            <person name="Chapman S.B."/>
            <person name="Gainer-Dewar J."/>
            <person name="Goldberg J."/>
            <person name="Griggs A."/>
            <person name="Gujja S."/>
            <person name="Hansen M."/>
            <person name="Howarth C."/>
            <person name="Imamovic A."/>
            <person name="Ireland A."/>
            <person name="Larimer J."/>
            <person name="McCowan C."/>
            <person name="Murphy C."/>
            <person name="Pearson M."/>
            <person name="Poon T.W."/>
            <person name="Priest M."/>
            <person name="Roberts A."/>
            <person name="Saif S."/>
            <person name="Shea T."/>
            <person name="Sykes S."/>
            <person name="Wortman J."/>
            <person name="Nusbaum C."/>
            <person name="Birren B."/>
        </authorList>
    </citation>
    <scope>NUCLEOTIDE SEQUENCE [LARGE SCALE GENOMIC DNA]</scope>
    <source>
        <strain evidence="1">NJM9701</strain>
    </source>
</reference>
<dbReference type="AlphaFoldDB" id="A0A024TFP8"/>
<dbReference type="RefSeq" id="XP_008878389.1">
    <property type="nucleotide sequence ID" value="XM_008880167.1"/>
</dbReference>
<protein>
    <submittedName>
        <fullName evidence="1">Uncharacterized protein</fullName>
    </submittedName>
</protein>
<dbReference type="VEuPathDB" id="FungiDB:H310_12903"/>
<accession>A0A024TFP8</accession>
<evidence type="ECO:0000313" key="1">
    <source>
        <dbReference type="EMBL" id="ETV92868.1"/>
    </source>
</evidence>